<dbReference type="OrthoDB" id="926075at2"/>
<evidence type="ECO:0000259" key="3">
    <source>
        <dbReference type="Pfam" id="PF03629"/>
    </source>
</evidence>
<dbReference type="InterPro" id="IPR036514">
    <property type="entry name" value="SGNH_hydro_sf"/>
</dbReference>
<dbReference type="Proteomes" id="UP000293162">
    <property type="component" value="Unassembled WGS sequence"/>
</dbReference>
<evidence type="ECO:0000313" key="4">
    <source>
        <dbReference type="EMBL" id="RYU96317.1"/>
    </source>
</evidence>
<gene>
    <name evidence="4" type="ORF">EWM59_07335</name>
</gene>
<dbReference type="AlphaFoldDB" id="A0A4Q5M390"/>
<name>A0A4Q5M390_9BACT</name>
<dbReference type="EMBL" id="SEWF01000008">
    <property type="protein sequence ID" value="RYU96317.1"/>
    <property type="molecule type" value="Genomic_DNA"/>
</dbReference>
<feature type="domain" description="Sialate O-acetylesterase" evidence="3">
    <location>
        <begin position="127"/>
        <end position="348"/>
    </location>
</feature>
<proteinExistence type="predicted"/>
<accession>A0A4Q5M390</accession>
<keyword evidence="1" id="KW-0378">Hydrolase</keyword>
<feature type="signal peptide" evidence="2">
    <location>
        <begin position="1"/>
        <end position="22"/>
    </location>
</feature>
<comment type="caution">
    <text evidence="4">The sequence shown here is derived from an EMBL/GenBank/DDBJ whole genome shotgun (WGS) entry which is preliminary data.</text>
</comment>
<dbReference type="InterPro" id="IPR005181">
    <property type="entry name" value="SASA"/>
</dbReference>
<evidence type="ECO:0000256" key="2">
    <source>
        <dbReference type="SAM" id="SignalP"/>
    </source>
</evidence>
<dbReference type="Pfam" id="PF03629">
    <property type="entry name" value="SASA"/>
    <property type="match status" value="1"/>
</dbReference>
<protein>
    <recommendedName>
        <fullName evidence="3">Sialate O-acetylesterase domain-containing protein</fullName>
    </recommendedName>
</protein>
<feature type="chain" id="PRO_5020246263" description="Sialate O-acetylesterase domain-containing protein" evidence="2">
    <location>
        <begin position="23"/>
        <end position="638"/>
    </location>
</feature>
<dbReference type="RefSeq" id="WP_130020298.1">
    <property type="nucleotide sequence ID" value="NZ_SEWF01000008.1"/>
</dbReference>
<sequence length="638" mass="72983">MKFLLVLRMSLYILCLHVYCHAQVSFTDLPEDLQLFPRDTHNKAIVNFAGVIEPSDYRKISIYVKKDDAFFYHKASPYRTHYSQPFPFQFQVEIYAQPHEYNFRVYVHNPAGDSIEVCRRDRILCGDFYVLYGQSNIIASSGIEELYLNFDDRLFRNFDYDNNDHQLSSLKWFSGGQPYGHVGGIGMHLQKLILQKYGIPTCMINGGKGGLAIPQLNDRIEGNPGAFWTIYGQLYNRVKYANALGKVKGVLWRHGESEACGNWVEADNYPAHFASLYNHLKTDFGGWNNFYFIQLAIHGCNYSEKAGELRGYMRKTKYLFEGLETSTALGIPVVDGFHHSKEGNQQLTSEVFGMIERDTYGAPHNIELHPPDIQKVYYSAAEKTLTLEFEQGQRMHYPADTIVDSRLWQMKDYFFVNCTTNSNSYLVEQGTAQGNKIILKLKSEITGGFLTYLPSYSRLDPPRQEVHLTNGKGLRAMAFYQFPIKNKLITPTIDSVKYVTEGQLKLFFNHSDTTIIERRQSNENGFSVIAEVSGGTYTDNLITDNLEKIHYRIRKVNAVSESDYSLVEDLTLSDCKNTLLRLSGNIHTNATKKSRKIESTQKIRAYTRYVFKDKVELKAGFETTNNATFEVSTSGCNN</sequence>
<dbReference type="GO" id="GO:0016788">
    <property type="term" value="F:hydrolase activity, acting on ester bonds"/>
    <property type="evidence" value="ECO:0007669"/>
    <property type="project" value="UniProtKB-ARBA"/>
</dbReference>
<evidence type="ECO:0000313" key="5">
    <source>
        <dbReference type="Proteomes" id="UP000293162"/>
    </source>
</evidence>
<evidence type="ECO:0000256" key="1">
    <source>
        <dbReference type="ARBA" id="ARBA00022801"/>
    </source>
</evidence>
<organism evidence="4 5">
    <name type="scientific">Emticicia agri</name>
    <dbReference type="NCBI Taxonomy" id="2492393"/>
    <lineage>
        <taxon>Bacteria</taxon>
        <taxon>Pseudomonadati</taxon>
        <taxon>Bacteroidota</taxon>
        <taxon>Cytophagia</taxon>
        <taxon>Cytophagales</taxon>
        <taxon>Leadbetterellaceae</taxon>
        <taxon>Emticicia</taxon>
    </lineage>
</organism>
<reference evidence="4 5" key="1">
    <citation type="submission" date="2019-02" db="EMBL/GenBank/DDBJ databases">
        <title>Bacterial novel species Emticicia sp. 17J42-9 isolated from soil.</title>
        <authorList>
            <person name="Jung H.-Y."/>
        </authorList>
    </citation>
    <scope>NUCLEOTIDE SEQUENCE [LARGE SCALE GENOMIC DNA]</scope>
    <source>
        <strain evidence="4 5">17J42-9</strain>
    </source>
</reference>
<dbReference type="SUPFAM" id="SSF52266">
    <property type="entry name" value="SGNH hydrolase"/>
    <property type="match status" value="1"/>
</dbReference>
<dbReference type="Gene3D" id="3.40.50.1110">
    <property type="entry name" value="SGNH hydrolase"/>
    <property type="match status" value="1"/>
</dbReference>
<keyword evidence="5" id="KW-1185">Reference proteome</keyword>
<keyword evidence="2" id="KW-0732">Signal</keyword>